<evidence type="ECO:0000256" key="3">
    <source>
        <dbReference type="ARBA" id="ARBA00022630"/>
    </source>
</evidence>
<dbReference type="STRING" id="52.CMC5_021910"/>
<dbReference type="InterPro" id="IPR036318">
    <property type="entry name" value="FAD-bd_PCMH-like_sf"/>
</dbReference>
<dbReference type="SUPFAM" id="SSF55103">
    <property type="entry name" value="FAD-linked oxidases, C-terminal domain"/>
    <property type="match status" value="1"/>
</dbReference>
<organism evidence="7 8">
    <name type="scientific">Chondromyces crocatus</name>
    <dbReference type="NCBI Taxonomy" id="52"/>
    <lineage>
        <taxon>Bacteria</taxon>
        <taxon>Pseudomonadati</taxon>
        <taxon>Myxococcota</taxon>
        <taxon>Polyangia</taxon>
        <taxon>Polyangiales</taxon>
        <taxon>Polyangiaceae</taxon>
        <taxon>Chondromyces</taxon>
    </lineage>
</organism>
<dbReference type="Gene3D" id="3.40.462.10">
    <property type="entry name" value="FAD-linked oxidases, C-terminal domain"/>
    <property type="match status" value="1"/>
</dbReference>
<proteinExistence type="inferred from homology"/>
<comment type="cofactor">
    <cofactor evidence="1">
        <name>FAD</name>
        <dbReference type="ChEBI" id="CHEBI:57692"/>
    </cofactor>
</comment>
<dbReference type="InterPro" id="IPR016166">
    <property type="entry name" value="FAD-bd_PCMH"/>
</dbReference>
<keyword evidence="3" id="KW-0285">Flavoprotein</keyword>
<evidence type="ECO:0000256" key="1">
    <source>
        <dbReference type="ARBA" id="ARBA00001974"/>
    </source>
</evidence>
<dbReference type="Pfam" id="PF09265">
    <property type="entry name" value="Cytokin-bind"/>
    <property type="match status" value="1"/>
</dbReference>
<dbReference type="RefSeq" id="WP_050430337.1">
    <property type="nucleotide sequence ID" value="NZ_CP012159.1"/>
</dbReference>
<evidence type="ECO:0000313" key="7">
    <source>
        <dbReference type="EMBL" id="AKT38050.1"/>
    </source>
</evidence>
<evidence type="ECO:0000259" key="6">
    <source>
        <dbReference type="PROSITE" id="PS51387"/>
    </source>
</evidence>
<dbReference type="PATRIC" id="fig|52.7.peg.2358"/>
<dbReference type="InterPro" id="IPR050432">
    <property type="entry name" value="FAD-linked_Oxidoreductases_BP"/>
</dbReference>
<dbReference type="InterPro" id="IPR006094">
    <property type="entry name" value="Oxid_FAD_bind_N"/>
</dbReference>
<dbReference type="InterPro" id="IPR016170">
    <property type="entry name" value="Cytok_DH_C_sf"/>
</dbReference>
<keyword evidence="5 7" id="KW-0560">Oxidoreductase</keyword>
<reference evidence="7 8" key="1">
    <citation type="submission" date="2015-07" db="EMBL/GenBank/DDBJ databases">
        <title>Genome analysis of myxobacterium Chondromyces crocatus Cm c5 reveals a high potential for natural compound synthesis and the genetic basis for the loss of fruiting body formation.</title>
        <authorList>
            <person name="Zaburannyi N."/>
            <person name="Bunk B."/>
            <person name="Maier J."/>
            <person name="Overmann J."/>
            <person name="Mueller R."/>
        </authorList>
    </citation>
    <scope>NUCLEOTIDE SEQUENCE [LARGE SCALE GENOMIC DNA]</scope>
    <source>
        <strain evidence="7 8">Cm c5</strain>
    </source>
</reference>
<dbReference type="SUPFAM" id="SSF56176">
    <property type="entry name" value="FAD-binding/transporter-associated domain-like"/>
    <property type="match status" value="1"/>
</dbReference>
<dbReference type="GO" id="GO:0071949">
    <property type="term" value="F:FAD binding"/>
    <property type="evidence" value="ECO:0007669"/>
    <property type="project" value="InterPro"/>
</dbReference>
<name>A0A0K1EB06_CHOCO</name>
<dbReference type="PROSITE" id="PS51387">
    <property type="entry name" value="FAD_PCMH"/>
    <property type="match status" value="1"/>
</dbReference>
<dbReference type="PANTHER" id="PTHR13878">
    <property type="entry name" value="GULONOLACTONE OXIDASE"/>
    <property type="match status" value="1"/>
</dbReference>
<feature type="domain" description="FAD-binding PCMH-type" evidence="6">
    <location>
        <begin position="65"/>
        <end position="238"/>
    </location>
</feature>
<dbReference type="Proteomes" id="UP000067626">
    <property type="component" value="Chromosome"/>
</dbReference>
<dbReference type="InterPro" id="IPR016164">
    <property type="entry name" value="FAD-linked_Oxase-like_C"/>
</dbReference>
<dbReference type="PANTHER" id="PTHR13878:SF53">
    <property type="entry name" value="CYTOKININ DEHYDROGENASE 6"/>
    <property type="match status" value="1"/>
</dbReference>
<evidence type="ECO:0000256" key="5">
    <source>
        <dbReference type="ARBA" id="ARBA00023002"/>
    </source>
</evidence>
<dbReference type="Pfam" id="PF01565">
    <property type="entry name" value="FAD_binding_4"/>
    <property type="match status" value="1"/>
</dbReference>
<comment type="similarity">
    <text evidence="2">Belongs to the oxygen-dependent FAD-linked oxidoreductase family.</text>
</comment>
<accession>A0A0K1EB06</accession>
<dbReference type="InterPro" id="IPR016167">
    <property type="entry name" value="FAD-bd_PCMH_sub1"/>
</dbReference>
<gene>
    <name evidence="7" type="ORF">CMC5_021910</name>
</gene>
<dbReference type="EC" id="1.-.-.-" evidence="7"/>
<evidence type="ECO:0000256" key="4">
    <source>
        <dbReference type="ARBA" id="ARBA00022827"/>
    </source>
</evidence>
<dbReference type="Gene3D" id="3.30.465.10">
    <property type="match status" value="1"/>
</dbReference>
<evidence type="ECO:0000256" key="2">
    <source>
        <dbReference type="ARBA" id="ARBA00005466"/>
    </source>
</evidence>
<keyword evidence="8" id="KW-1185">Reference proteome</keyword>
<sequence length="485" mass="52002">MTTVARRTFLQGSLATAVVGFDPGQESWSSVPGGANLIPIPPLDGQLLMNPAVLAAAAEDFGRIIQRTPSAVLVPGSVRDIVKLVLFARAHGIKVAAARGLGESHSTAGQAQVAAGVVIDMSMLATIHEINAGDALVDAGVRWIDLLEETLPLGKSPPLLTDFIELSVGGTLAVGGIGGQAFRHGLLVDNVLELQVVTGNGALLTCSPTQNPVLWNAVRAGLGQFGIIVRARVRLASVKPRVRVYTATYTDLATLTADQEMLIDDGRFDYVEGFASADESGGWIYRLEAASYHDPGNPPADTIKLAGLQFDPGTSEATEQSFFDFANRIAPTVTLLKELGVWQLPHPWLNLFLPGPQAASFIQGVLDTITVDDTGQGPIVFYPFKRARLTAPFARVPATPNVFIFSILRNAIPGTPENVAALIDQNRQFYEDARAIGGKRYPIDSVPMSRGDWEEQFRPLFSQFSLAKLLFDPLNVLAPGQKIFT</sequence>
<dbReference type="InterPro" id="IPR015345">
    <property type="entry name" value="Cytokinin_DH_FAD/cytokin-bd"/>
</dbReference>
<dbReference type="Gene3D" id="3.30.43.10">
    <property type="entry name" value="Uridine Diphospho-n-acetylenolpyruvylglucosamine Reductase, domain 2"/>
    <property type="match status" value="1"/>
</dbReference>
<protein>
    <submittedName>
        <fullName evidence="7">Oxidoreductase</fullName>
        <ecNumber evidence="7">1.-.-.-</ecNumber>
    </submittedName>
</protein>
<keyword evidence="4" id="KW-0274">FAD</keyword>
<dbReference type="GO" id="GO:0019139">
    <property type="term" value="F:cytokinin dehydrogenase activity"/>
    <property type="evidence" value="ECO:0007669"/>
    <property type="project" value="InterPro"/>
</dbReference>
<dbReference type="OrthoDB" id="9775082at2"/>
<dbReference type="KEGG" id="ccro:CMC5_021910"/>
<evidence type="ECO:0000313" key="8">
    <source>
        <dbReference type="Proteomes" id="UP000067626"/>
    </source>
</evidence>
<dbReference type="EMBL" id="CP012159">
    <property type="protein sequence ID" value="AKT38050.1"/>
    <property type="molecule type" value="Genomic_DNA"/>
</dbReference>
<dbReference type="InterPro" id="IPR016169">
    <property type="entry name" value="FAD-bd_PCMH_sub2"/>
</dbReference>
<dbReference type="AlphaFoldDB" id="A0A0K1EB06"/>
<dbReference type="GO" id="GO:0009690">
    <property type="term" value="P:cytokinin metabolic process"/>
    <property type="evidence" value="ECO:0007669"/>
    <property type="project" value="InterPro"/>
</dbReference>